<evidence type="ECO:0000259" key="2">
    <source>
        <dbReference type="PROSITE" id="PS50181"/>
    </source>
</evidence>
<evidence type="ECO:0000313" key="4">
    <source>
        <dbReference type="Proteomes" id="UP000054725"/>
    </source>
</evidence>
<dbReference type="AlphaFoldDB" id="A0A0W0WS96"/>
<sequence length="528" mass="59924">MKEMSEKGGKDNEGIPELSNEIWLYILSFLDPYSLIKNLKTLELVNSQFRALVNDNLFWKNLFITFFPKDFPSPLPGDFNWQKAFLPLYIEQYGYLEPETQQLIFLIATGNIDGLRRVNICIEDLKADNLVLIKTAIRLNQRTILEYFYSLSQQKIQAKTEQEPSLAEPETEKELELLSWAISPQEQTDVFKTTLLAAEAGHWDLLIELLNSPDNPATQNVTKFHQLYSSIIRSGQMYMLRGIEDFIAHHKRQASTNSHSAEIVKSLSILPNNLVMAASFGVISIFIRLSNQNTIPVSASGKGLEKLKARKKQAMENAMISAARNGHIPIIKYALKKQFIDINQKLHGQSTLLAKAALSYQPRLVQFLLANQADPELVLHELLRQNSMPELEREQKEQKEEIILALIAAVEKREKQCDIELLREVIAHDRVDILGRLFNQKSFIQTDSLIRTLLQSSFDNCAKFLEEKLEKIQSAAHNSNNSNSAEEQGESDSNEADNRHRFFSSADEADTQSSSANQHAATTTLLHG</sequence>
<dbReference type="SUPFAM" id="SSF81383">
    <property type="entry name" value="F-box domain"/>
    <property type="match status" value="1"/>
</dbReference>
<evidence type="ECO:0000313" key="3">
    <source>
        <dbReference type="EMBL" id="KTD35180.1"/>
    </source>
</evidence>
<dbReference type="RefSeq" id="WP_058504892.1">
    <property type="nucleotide sequence ID" value="NZ_CAAAIF010000025.1"/>
</dbReference>
<feature type="domain" description="F-box" evidence="2">
    <location>
        <begin position="12"/>
        <end position="62"/>
    </location>
</feature>
<name>A0A0W0WS96_9GAMM</name>
<comment type="caution">
    <text evidence="3">The sequence shown here is derived from an EMBL/GenBank/DDBJ whole genome shotgun (WGS) entry which is preliminary data.</text>
</comment>
<evidence type="ECO:0000256" key="1">
    <source>
        <dbReference type="SAM" id="MobiDB-lite"/>
    </source>
</evidence>
<dbReference type="Gene3D" id="1.25.40.20">
    <property type="entry name" value="Ankyrin repeat-containing domain"/>
    <property type="match status" value="1"/>
</dbReference>
<keyword evidence="4" id="KW-1185">Reference proteome</keyword>
<proteinExistence type="predicted"/>
<dbReference type="Gene3D" id="1.20.1280.50">
    <property type="match status" value="1"/>
</dbReference>
<feature type="compositionally biased region" description="Low complexity" evidence="1">
    <location>
        <begin position="475"/>
        <end position="485"/>
    </location>
</feature>
<gene>
    <name evidence="3" type="ORF">Lnau_1851</name>
</gene>
<dbReference type="OrthoDB" id="5657194at2"/>
<accession>A0A0W0WS96</accession>
<dbReference type="PROSITE" id="PS50181">
    <property type="entry name" value="FBOX"/>
    <property type="match status" value="1"/>
</dbReference>
<dbReference type="EMBL" id="LNYO01000016">
    <property type="protein sequence ID" value="KTD35180.1"/>
    <property type="molecule type" value="Genomic_DNA"/>
</dbReference>
<dbReference type="InterPro" id="IPR001810">
    <property type="entry name" value="F-box_dom"/>
</dbReference>
<dbReference type="InterPro" id="IPR002110">
    <property type="entry name" value="Ankyrin_rpt"/>
</dbReference>
<dbReference type="SUPFAM" id="SSF48403">
    <property type="entry name" value="Ankyrin repeat"/>
    <property type="match status" value="1"/>
</dbReference>
<dbReference type="PATRIC" id="fig|45070.6.peg.1943"/>
<dbReference type="Proteomes" id="UP000054725">
    <property type="component" value="Unassembled WGS sequence"/>
</dbReference>
<feature type="compositionally biased region" description="Polar residues" evidence="1">
    <location>
        <begin position="511"/>
        <end position="528"/>
    </location>
</feature>
<organism evidence="3 4">
    <name type="scientific">Legionella nautarum</name>
    <dbReference type="NCBI Taxonomy" id="45070"/>
    <lineage>
        <taxon>Bacteria</taxon>
        <taxon>Pseudomonadati</taxon>
        <taxon>Pseudomonadota</taxon>
        <taxon>Gammaproteobacteria</taxon>
        <taxon>Legionellales</taxon>
        <taxon>Legionellaceae</taxon>
        <taxon>Legionella</taxon>
    </lineage>
</organism>
<reference evidence="3 4" key="1">
    <citation type="submission" date="2015-11" db="EMBL/GenBank/DDBJ databases">
        <title>Genomic analysis of 38 Legionella species identifies large and diverse effector repertoires.</title>
        <authorList>
            <person name="Burstein D."/>
            <person name="Amaro F."/>
            <person name="Zusman T."/>
            <person name="Lifshitz Z."/>
            <person name="Cohen O."/>
            <person name="Gilbert J.A."/>
            <person name="Pupko T."/>
            <person name="Shuman H.A."/>
            <person name="Segal G."/>
        </authorList>
    </citation>
    <scope>NUCLEOTIDE SEQUENCE [LARGE SCALE GENOMIC DNA]</scope>
    <source>
        <strain evidence="3 4">ATCC 49506</strain>
    </source>
</reference>
<dbReference type="InterPro" id="IPR036770">
    <property type="entry name" value="Ankyrin_rpt-contain_sf"/>
</dbReference>
<dbReference type="Pfam" id="PF12796">
    <property type="entry name" value="Ank_2"/>
    <property type="match status" value="1"/>
</dbReference>
<feature type="region of interest" description="Disordered" evidence="1">
    <location>
        <begin position="475"/>
        <end position="528"/>
    </location>
</feature>
<dbReference type="Pfam" id="PF12937">
    <property type="entry name" value="F-box-like"/>
    <property type="match status" value="1"/>
</dbReference>
<dbReference type="InterPro" id="IPR036047">
    <property type="entry name" value="F-box-like_dom_sf"/>
</dbReference>
<protein>
    <submittedName>
        <fullName evidence="3">Ankyrin repeats (3 copies)</fullName>
    </submittedName>
</protein>